<evidence type="ECO:0000313" key="3">
    <source>
        <dbReference type="Proteomes" id="UP001292368"/>
    </source>
</evidence>
<dbReference type="GO" id="GO:0016787">
    <property type="term" value="F:hydrolase activity"/>
    <property type="evidence" value="ECO:0007669"/>
    <property type="project" value="UniProtKB-KW"/>
</dbReference>
<dbReference type="RefSeq" id="WP_322382607.1">
    <property type="nucleotide sequence ID" value="NZ_WNVM01000881.1"/>
</dbReference>
<keyword evidence="2" id="KW-0378">Hydrolase</keyword>
<feature type="non-terminal residue" evidence="2">
    <location>
        <position position="125"/>
    </location>
</feature>
<dbReference type="EMBL" id="WNVM01000881">
    <property type="protein sequence ID" value="MDZ5010868.1"/>
    <property type="molecule type" value="Genomic_DNA"/>
</dbReference>
<accession>A0AAW9IY73</accession>
<dbReference type="PANTHER" id="PTHR43798">
    <property type="entry name" value="MONOACYLGLYCEROL LIPASE"/>
    <property type="match status" value="1"/>
</dbReference>
<dbReference type="InterPro" id="IPR050266">
    <property type="entry name" value="AB_hydrolase_sf"/>
</dbReference>
<dbReference type="AlphaFoldDB" id="A0AAW9IY73"/>
<comment type="caution">
    <text evidence="2">The sequence shown here is derived from an EMBL/GenBank/DDBJ whole genome shotgun (WGS) entry which is preliminary data.</text>
</comment>
<dbReference type="GO" id="GO:0016020">
    <property type="term" value="C:membrane"/>
    <property type="evidence" value="ECO:0007669"/>
    <property type="project" value="TreeGrafter"/>
</dbReference>
<dbReference type="SUPFAM" id="SSF53474">
    <property type="entry name" value="alpha/beta-Hydrolases"/>
    <property type="match status" value="1"/>
</dbReference>
<dbReference type="InterPro" id="IPR000073">
    <property type="entry name" value="AB_hydrolase_1"/>
</dbReference>
<dbReference type="Gene3D" id="3.40.50.1820">
    <property type="entry name" value="alpha/beta hydrolase"/>
    <property type="match status" value="1"/>
</dbReference>
<evidence type="ECO:0000313" key="2">
    <source>
        <dbReference type="EMBL" id="MDZ5010868.1"/>
    </source>
</evidence>
<feature type="domain" description="AB hydrolase-1" evidence="1">
    <location>
        <begin position="24"/>
        <end position="117"/>
    </location>
</feature>
<proteinExistence type="predicted"/>
<gene>
    <name evidence="2" type="ORF">GNF77_18620</name>
</gene>
<sequence>MAFYKINDVNIYYEVSGDLNSKTAVVFLNGVMASTNSWNYLSPTFEETGLMVIRHDFRGQLKSDKPKGPYTFSLHAEDAKKLFEELGVEKVHIIGTSYGGEVAMKFAIMYPQMTKSISVIDSVSE</sequence>
<dbReference type="Proteomes" id="UP001292368">
    <property type="component" value="Unassembled WGS sequence"/>
</dbReference>
<reference evidence="2" key="1">
    <citation type="submission" date="2019-11" db="EMBL/GenBank/DDBJ databases">
        <title>Characterization of Clostridium perfringens isolates from swine manure treated agricultural soils.</title>
        <authorList>
            <person name="Wushke S.T."/>
        </authorList>
    </citation>
    <scope>NUCLEOTIDE SEQUENCE</scope>
    <source>
        <strain evidence="2">V2</strain>
    </source>
</reference>
<dbReference type="Pfam" id="PF00561">
    <property type="entry name" value="Abhydrolase_1"/>
    <property type="match status" value="1"/>
</dbReference>
<dbReference type="InterPro" id="IPR029058">
    <property type="entry name" value="AB_hydrolase_fold"/>
</dbReference>
<name>A0AAW9IY73_CLOPF</name>
<dbReference type="PANTHER" id="PTHR43798:SF33">
    <property type="entry name" value="HYDROLASE, PUTATIVE (AFU_ORTHOLOGUE AFUA_2G14860)-RELATED"/>
    <property type="match status" value="1"/>
</dbReference>
<dbReference type="PRINTS" id="PR00111">
    <property type="entry name" value="ABHYDROLASE"/>
</dbReference>
<evidence type="ECO:0000259" key="1">
    <source>
        <dbReference type="Pfam" id="PF00561"/>
    </source>
</evidence>
<organism evidence="2 3">
    <name type="scientific">Clostridium perfringens</name>
    <dbReference type="NCBI Taxonomy" id="1502"/>
    <lineage>
        <taxon>Bacteria</taxon>
        <taxon>Bacillati</taxon>
        <taxon>Bacillota</taxon>
        <taxon>Clostridia</taxon>
        <taxon>Eubacteriales</taxon>
        <taxon>Clostridiaceae</taxon>
        <taxon>Clostridium</taxon>
    </lineage>
</organism>
<protein>
    <submittedName>
        <fullName evidence="2">Alpha/beta fold hydrolase</fullName>
    </submittedName>
</protein>